<proteinExistence type="inferred from homology"/>
<dbReference type="Gene3D" id="3.40.630.30">
    <property type="match status" value="1"/>
</dbReference>
<name>A0A1Z5KPY2_FISSO</name>
<dbReference type="PROSITE" id="PS51462">
    <property type="entry name" value="NUDIX"/>
    <property type="match status" value="1"/>
</dbReference>
<protein>
    <recommendedName>
        <fullName evidence="4">Nudix hydrolase domain-containing protein</fullName>
    </recommendedName>
</protein>
<evidence type="ECO:0000259" key="4">
    <source>
        <dbReference type="PROSITE" id="PS51462"/>
    </source>
</evidence>
<dbReference type="Pfam" id="PF00293">
    <property type="entry name" value="NUDIX"/>
    <property type="match status" value="1"/>
</dbReference>
<accession>A0A1Z5KPY2</accession>
<feature type="domain" description="Nudix hydrolase" evidence="4">
    <location>
        <begin position="68"/>
        <end position="205"/>
    </location>
</feature>
<dbReference type="PRINTS" id="PR01356">
    <property type="entry name" value="GFGPROTEIN"/>
</dbReference>
<dbReference type="OrthoDB" id="447842at2759"/>
<keyword evidence="2 3" id="KW-0378">Hydrolase</keyword>
<dbReference type="EMBL" id="BDSP01000273">
    <property type="protein sequence ID" value="GAX28374.1"/>
    <property type="molecule type" value="Genomic_DNA"/>
</dbReference>
<evidence type="ECO:0000313" key="6">
    <source>
        <dbReference type="Proteomes" id="UP000198406"/>
    </source>
</evidence>
<dbReference type="GO" id="GO:0047631">
    <property type="term" value="F:ADP-ribose diphosphatase activity"/>
    <property type="evidence" value="ECO:0007669"/>
    <property type="project" value="TreeGrafter"/>
</dbReference>
<dbReference type="InParanoid" id="A0A1Z5KPY2"/>
<dbReference type="AlphaFoldDB" id="A0A1Z5KPY2"/>
<dbReference type="GO" id="GO:0051287">
    <property type="term" value="F:NAD binding"/>
    <property type="evidence" value="ECO:0007669"/>
    <property type="project" value="TreeGrafter"/>
</dbReference>
<dbReference type="PRINTS" id="PR00502">
    <property type="entry name" value="NUDIXFAMILY"/>
</dbReference>
<dbReference type="InterPro" id="IPR040618">
    <property type="entry name" value="Pre-Nudix"/>
</dbReference>
<dbReference type="PANTHER" id="PTHR13994:SF13">
    <property type="entry name" value="FI03680P"/>
    <property type="match status" value="1"/>
</dbReference>
<evidence type="ECO:0000256" key="2">
    <source>
        <dbReference type="ARBA" id="ARBA00022801"/>
    </source>
</evidence>
<organism evidence="5 6">
    <name type="scientific">Fistulifera solaris</name>
    <name type="common">Oleaginous diatom</name>
    <dbReference type="NCBI Taxonomy" id="1519565"/>
    <lineage>
        <taxon>Eukaryota</taxon>
        <taxon>Sar</taxon>
        <taxon>Stramenopiles</taxon>
        <taxon>Ochrophyta</taxon>
        <taxon>Bacillariophyta</taxon>
        <taxon>Bacillariophyceae</taxon>
        <taxon>Bacillariophycidae</taxon>
        <taxon>Naviculales</taxon>
        <taxon>Naviculaceae</taxon>
        <taxon>Fistulifera</taxon>
    </lineage>
</organism>
<keyword evidence="6" id="KW-1185">Reference proteome</keyword>
<dbReference type="InterPro" id="IPR020476">
    <property type="entry name" value="Nudix_hydrolase"/>
</dbReference>
<dbReference type="InterPro" id="IPR020084">
    <property type="entry name" value="NUDIX_hydrolase_CS"/>
</dbReference>
<gene>
    <name evidence="5" type="ORF">FisN_4Hu036</name>
</gene>
<dbReference type="Pfam" id="PF18290">
    <property type="entry name" value="Nudix_hydro"/>
    <property type="match status" value="1"/>
</dbReference>
<dbReference type="Proteomes" id="UP000198406">
    <property type="component" value="Unassembled WGS sequence"/>
</dbReference>
<dbReference type="SUPFAM" id="SSF55811">
    <property type="entry name" value="Nudix"/>
    <property type="match status" value="1"/>
</dbReference>
<dbReference type="PANTHER" id="PTHR13994">
    <property type="entry name" value="NUDIX HYDROLASE RELATED"/>
    <property type="match status" value="1"/>
</dbReference>
<sequence>MLFQSTVLACKMNDKSSIWVHVPMTRSSIIEEGQLYALGFRFHHAVNDVAVLNLWLRDSESKVPNFSTHNVGVGAFVVNTQHQILCVRELRKNYMPWKTPTGTSELGESIEDAAIREVFEETGIRTKFHSILGFRQTHGMAHGRSDLYFVCRLDPIEEQDDNGNFVIPTPCAQACEIEIAEWVPFDDYKRMVDGEGSQKGHPMMSHVVHAYEMGRMIEKKVVESVVPGRPPNDVYFPR</sequence>
<dbReference type="Gene3D" id="3.90.79.10">
    <property type="entry name" value="Nucleoside Triphosphate Pyrophosphohydrolase"/>
    <property type="match status" value="1"/>
</dbReference>
<evidence type="ECO:0000256" key="3">
    <source>
        <dbReference type="RuleBase" id="RU003476"/>
    </source>
</evidence>
<dbReference type="GO" id="GO:0035529">
    <property type="term" value="F:NADH pyrophosphatase activity"/>
    <property type="evidence" value="ECO:0007669"/>
    <property type="project" value="TreeGrafter"/>
</dbReference>
<comment type="caution">
    <text evidence="5">The sequence shown here is derived from an EMBL/GenBank/DDBJ whole genome shotgun (WGS) entry which is preliminary data.</text>
</comment>
<evidence type="ECO:0000313" key="5">
    <source>
        <dbReference type="EMBL" id="GAX28374.1"/>
    </source>
</evidence>
<evidence type="ECO:0000256" key="1">
    <source>
        <dbReference type="ARBA" id="ARBA00005582"/>
    </source>
</evidence>
<reference evidence="5 6" key="1">
    <citation type="journal article" date="2015" name="Plant Cell">
        <title>Oil accumulation by the oleaginous diatom Fistulifera solaris as revealed by the genome and transcriptome.</title>
        <authorList>
            <person name="Tanaka T."/>
            <person name="Maeda Y."/>
            <person name="Veluchamy A."/>
            <person name="Tanaka M."/>
            <person name="Abida H."/>
            <person name="Marechal E."/>
            <person name="Bowler C."/>
            <person name="Muto M."/>
            <person name="Sunaga Y."/>
            <person name="Tanaka M."/>
            <person name="Yoshino T."/>
            <person name="Taniguchi T."/>
            <person name="Fukuda Y."/>
            <person name="Nemoto M."/>
            <person name="Matsumoto M."/>
            <person name="Wong P.S."/>
            <person name="Aburatani S."/>
            <person name="Fujibuchi W."/>
        </authorList>
    </citation>
    <scope>NUCLEOTIDE SEQUENCE [LARGE SCALE GENOMIC DNA]</scope>
    <source>
        <strain evidence="5 6">JPCC DA0580</strain>
    </source>
</reference>
<dbReference type="PROSITE" id="PS00893">
    <property type="entry name" value="NUDIX_BOX"/>
    <property type="match status" value="1"/>
</dbReference>
<dbReference type="InterPro" id="IPR000086">
    <property type="entry name" value="NUDIX_hydrolase_dom"/>
</dbReference>
<dbReference type="InterPro" id="IPR003293">
    <property type="entry name" value="Nudix_hydrolase6-like"/>
</dbReference>
<dbReference type="InterPro" id="IPR015797">
    <property type="entry name" value="NUDIX_hydrolase-like_dom_sf"/>
</dbReference>
<comment type="similarity">
    <text evidence="1 3">Belongs to the Nudix hydrolase family.</text>
</comment>
<dbReference type="CDD" id="cd04670">
    <property type="entry name" value="NUDIX_ASFGF2_Nudt6"/>
    <property type="match status" value="1"/>
</dbReference>